<keyword evidence="4" id="KW-1185">Reference proteome</keyword>
<evidence type="ECO:0000256" key="1">
    <source>
        <dbReference type="SAM" id="MobiDB-lite"/>
    </source>
</evidence>
<dbReference type="OrthoDB" id="9930397at2"/>
<evidence type="ECO:0000313" key="3">
    <source>
        <dbReference type="EMBL" id="RUS56982.1"/>
    </source>
</evidence>
<name>A0A433RUM5_9BACL</name>
<keyword evidence="2" id="KW-1133">Transmembrane helix</keyword>
<organism evidence="3 4">
    <name type="scientific">Candidatus Kurthia intestinigallinarum</name>
    <dbReference type="NCBI Taxonomy" id="1562256"/>
    <lineage>
        <taxon>Bacteria</taxon>
        <taxon>Bacillati</taxon>
        <taxon>Bacillota</taxon>
        <taxon>Bacilli</taxon>
        <taxon>Bacillales</taxon>
        <taxon>Caryophanaceae</taxon>
        <taxon>Kurthia</taxon>
    </lineage>
</organism>
<accession>A0A433RUM5</accession>
<protein>
    <submittedName>
        <fullName evidence="3">Uncharacterized protein</fullName>
    </submittedName>
</protein>
<feature type="transmembrane region" description="Helical" evidence="2">
    <location>
        <begin position="9"/>
        <end position="28"/>
    </location>
</feature>
<feature type="region of interest" description="Disordered" evidence="1">
    <location>
        <begin position="38"/>
        <end position="63"/>
    </location>
</feature>
<dbReference type="RefSeq" id="WP_126990397.1">
    <property type="nucleotide sequence ID" value="NZ_JTFC01000029.1"/>
</dbReference>
<keyword evidence="2" id="KW-0472">Membrane</keyword>
<comment type="caution">
    <text evidence="3">The sequence shown here is derived from an EMBL/GenBank/DDBJ whole genome shotgun (WGS) entry which is preliminary data.</text>
</comment>
<evidence type="ECO:0000256" key="2">
    <source>
        <dbReference type="SAM" id="Phobius"/>
    </source>
</evidence>
<evidence type="ECO:0000313" key="4">
    <source>
        <dbReference type="Proteomes" id="UP000288623"/>
    </source>
</evidence>
<proteinExistence type="predicted"/>
<dbReference type="EMBL" id="JTFC01000029">
    <property type="protein sequence ID" value="RUS56982.1"/>
    <property type="molecule type" value="Genomic_DNA"/>
</dbReference>
<reference evidence="3 4" key="1">
    <citation type="submission" date="2014-11" db="EMBL/GenBank/DDBJ databases">
        <title>Genome sequence and analysis of novel Kurthia sp.</title>
        <authorList>
            <person name="Lawson J.N."/>
            <person name="Gonzalez J.E."/>
            <person name="Rinauldi L."/>
            <person name="Xuan Z."/>
            <person name="Firman A."/>
            <person name="Shaddox L."/>
            <person name="Trudeau A."/>
            <person name="Shah S."/>
            <person name="Reiman D."/>
        </authorList>
    </citation>
    <scope>NUCLEOTIDE SEQUENCE [LARGE SCALE GENOMIC DNA]</scope>
    <source>
        <strain evidence="3 4">3B1D</strain>
    </source>
</reference>
<gene>
    <name evidence="3" type="ORF">QI30_07885</name>
</gene>
<dbReference type="Proteomes" id="UP000288623">
    <property type="component" value="Unassembled WGS sequence"/>
</dbReference>
<dbReference type="AlphaFoldDB" id="A0A433RUM5"/>
<sequence length="219" mass="24869">MNKYNKKTIIGVLSGLGILVVIFTIFLVNKPSQNDVAKPEETVKTEQASNANETVAEKEDSVSKTAAKISINENQKEYPASALENKLKRAAKDYSEKEDAKPYFAPEEVVMLLKQYHQDVTENVNTYPEKVDGSIQVVENVLNSGTLTAVQVKFLKHYHATLTVINEELGHEKNWEQRAANYKTISVYGDQMKKIRTKYKTTIGNFDLFTQYEHQQLFS</sequence>
<keyword evidence="2" id="KW-0812">Transmembrane</keyword>